<feature type="compositionally biased region" description="Polar residues" evidence="1">
    <location>
        <begin position="202"/>
        <end position="211"/>
    </location>
</feature>
<organism evidence="2 3">
    <name type="scientific">Aureobasidium melanogenum</name>
    <name type="common">Aureobasidium pullulans var. melanogenum</name>
    <dbReference type="NCBI Taxonomy" id="46634"/>
    <lineage>
        <taxon>Eukaryota</taxon>
        <taxon>Fungi</taxon>
        <taxon>Dikarya</taxon>
        <taxon>Ascomycota</taxon>
        <taxon>Pezizomycotina</taxon>
        <taxon>Dothideomycetes</taxon>
        <taxon>Dothideomycetidae</taxon>
        <taxon>Dothideales</taxon>
        <taxon>Saccotheciaceae</taxon>
        <taxon>Aureobasidium</taxon>
    </lineage>
</organism>
<accession>A0A9P8GAF4</accession>
<feature type="region of interest" description="Disordered" evidence="1">
    <location>
        <begin position="1"/>
        <end position="231"/>
    </location>
</feature>
<dbReference type="AlphaFoldDB" id="A0A9P8GAF4"/>
<protein>
    <submittedName>
        <fullName evidence="2">Uncharacterized protein</fullName>
    </submittedName>
</protein>
<reference evidence="2" key="2">
    <citation type="submission" date="2021-08" db="EMBL/GenBank/DDBJ databases">
        <authorList>
            <person name="Gostincar C."/>
            <person name="Sun X."/>
            <person name="Song Z."/>
            <person name="Gunde-Cimerman N."/>
        </authorList>
    </citation>
    <scope>NUCLEOTIDE SEQUENCE</scope>
    <source>
        <strain evidence="2">EXF-8016</strain>
    </source>
</reference>
<feature type="compositionally biased region" description="Basic and acidic residues" evidence="1">
    <location>
        <begin position="22"/>
        <end position="35"/>
    </location>
</feature>
<dbReference type="Proteomes" id="UP000767238">
    <property type="component" value="Unassembled WGS sequence"/>
</dbReference>
<name>A0A9P8GAF4_AURME</name>
<comment type="caution">
    <text evidence="2">The sequence shown here is derived from an EMBL/GenBank/DDBJ whole genome shotgun (WGS) entry which is preliminary data.</text>
</comment>
<gene>
    <name evidence="2" type="ORF">KCV03_g9463</name>
</gene>
<feature type="non-terminal residue" evidence="2">
    <location>
        <position position="231"/>
    </location>
</feature>
<reference evidence="2" key="1">
    <citation type="journal article" date="2021" name="J Fungi (Basel)">
        <title>Virulence traits and population genomics of the black yeast Aureobasidium melanogenum.</title>
        <authorList>
            <person name="Cernosa A."/>
            <person name="Sun X."/>
            <person name="Gostincar C."/>
            <person name="Fang C."/>
            <person name="Gunde-Cimerman N."/>
            <person name="Song Z."/>
        </authorList>
    </citation>
    <scope>NUCLEOTIDE SEQUENCE</scope>
    <source>
        <strain evidence="2">EXF-8016</strain>
    </source>
</reference>
<proteinExistence type="predicted"/>
<sequence length="231" mass="25202">MLGRTSRAGCSSGARNFSEAPLHIDDGDDSKDGTPLKKKTTASGSKPPVVLKIQRTSRPLVEVSPPISKPSGSLGKKLGRLRTTLQLAQNDEEDISTDTPAPAKRSVGRPRKSFLEAVRQARDQDRDNEDSSGLQCRIEDEAGPSAVHQRFARPKGFQLSTPLTDDMEEGPSNEQQLKRKPRRSTSLLFVGAGESLEDEVQNEPSKQNSASPPKPLPRTSIFTMPSWEDDS</sequence>
<dbReference type="EMBL" id="JAHFYH010000123">
    <property type="protein sequence ID" value="KAH0212128.1"/>
    <property type="molecule type" value="Genomic_DNA"/>
</dbReference>
<evidence type="ECO:0000256" key="1">
    <source>
        <dbReference type="SAM" id="MobiDB-lite"/>
    </source>
</evidence>
<evidence type="ECO:0000313" key="3">
    <source>
        <dbReference type="Proteomes" id="UP000767238"/>
    </source>
</evidence>
<evidence type="ECO:0000313" key="2">
    <source>
        <dbReference type="EMBL" id="KAH0212128.1"/>
    </source>
</evidence>